<gene>
    <name evidence="1" type="ORF">HGG74_12970</name>
</gene>
<dbReference type="Gene3D" id="3.40.50.1110">
    <property type="entry name" value="SGNH hydrolase"/>
    <property type="match status" value="1"/>
</dbReference>
<dbReference type="EMBL" id="JAAZSQ010000012">
    <property type="protein sequence ID" value="NKX55433.1"/>
    <property type="molecule type" value="Genomic_DNA"/>
</dbReference>
<dbReference type="RefSeq" id="WP_168486953.1">
    <property type="nucleotide sequence ID" value="NZ_JAAZSQ010000012.1"/>
</dbReference>
<dbReference type="Pfam" id="PF00657">
    <property type="entry name" value="Lipase_GDSL"/>
    <property type="match status" value="1"/>
</dbReference>
<accession>A0A7X6K6S0</accession>
<keyword evidence="2" id="KW-1185">Reference proteome</keyword>
<evidence type="ECO:0000313" key="1">
    <source>
        <dbReference type="EMBL" id="NKX55433.1"/>
    </source>
</evidence>
<evidence type="ECO:0000313" key="2">
    <source>
        <dbReference type="Proteomes" id="UP000544090"/>
    </source>
</evidence>
<dbReference type="Proteomes" id="UP000544090">
    <property type="component" value="Unassembled WGS sequence"/>
</dbReference>
<keyword evidence="1" id="KW-0378">Hydrolase</keyword>
<dbReference type="PANTHER" id="PTHR21325">
    <property type="entry name" value="PHOSPHOLIPASE B, PLB1"/>
    <property type="match status" value="1"/>
</dbReference>
<dbReference type="GO" id="GO:0004620">
    <property type="term" value="F:phospholipase activity"/>
    <property type="evidence" value="ECO:0007669"/>
    <property type="project" value="InterPro"/>
</dbReference>
<dbReference type="InterPro" id="IPR036514">
    <property type="entry name" value="SGNH_hydro_sf"/>
</dbReference>
<dbReference type="SUPFAM" id="SSF52266">
    <property type="entry name" value="SGNH hydrolase"/>
    <property type="match status" value="1"/>
</dbReference>
<name>A0A7X6K6S0_9MICC</name>
<dbReference type="PANTHER" id="PTHR21325:SF31">
    <property type="entry name" value="GH22081P-RELATED"/>
    <property type="match status" value="1"/>
</dbReference>
<reference evidence="1 2" key="1">
    <citation type="submission" date="2020-04" db="EMBL/GenBank/DDBJ databases">
        <title>Arthrobacter sp. nov.</title>
        <authorList>
            <person name="Liu S."/>
        </authorList>
    </citation>
    <scope>NUCLEOTIDE SEQUENCE [LARGE SCALE GENOMIC DNA]</scope>
    <source>
        <strain evidence="1 2">E918</strain>
    </source>
</reference>
<dbReference type="InterPro" id="IPR001087">
    <property type="entry name" value="GDSL"/>
</dbReference>
<proteinExistence type="predicted"/>
<organism evidence="1 2">
    <name type="scientific">Arthrobacter mobilis</name>
    <dbReference type="NCBI Taxonomy" id="2724944"/>
    <lineage>
        <taxon>Bacteria</taxon>
        <taxon>Bacillati</taxon>
        <taxon>Actinomycetota</taxon>
        <taxon>Actinomycetes</taxon>
        <taxon>Micrococcales</taxon>
        <taxon>Micrococcaceae</taxon>
        <taxon>Arthrobacter</taxon>
    </lineage>
</organism>
<sequence length="272" mass="29047">MPKIVRILTIPAVLAALLLIPGSAVPRPYPTVIAGLGDSITQATNTCCGPGSYPGRSWSTGDLPADGIRSHYERLAALHPQVSGNNHNYSVNGAKAASLAAQASKAVAQEADYITILIGANDLCASSASAMTSTADFARQIDAALETLHRGLPRARIHVSSIPDLYRLWSVLRSNREARRVWSGSGICPSMLGAGTSEAQRQEVVAREEAFNAILAETCAKYRSCRWDGGAVYRYRFSAGQISTLDYFHPGPAGQAELAELTWQAFNGHHSP</sequence>
<comment type="caution">
    <text evidence="1">The sequence shown here is derived from an EMBL/GenBank/DDBJ whole genome shotgun (WGS) entry which is preliminary data.</text>
</comment>
<protein>
    <submittedName>
        <fullName evidence="1">SGNH/GDSL hydrolase family protein</fullName>
    </submittedName>
</protein>
<dbReference type="AlphaFoldDB" id="A0A7X6K6S0"/>
<dbReference type="InterPro" id="IPR038885">
    <property type="entry name" value="PLB1"/>
</dbReference>